<dbReference type="InterPro" id="IPR008042">
    <property type="entry name" value="Retrotrans_Pao"/>
</dbReference>
<dbReference type="Proteomes" id="UP000327044">
    <property type="component" value="Unassembled WGS sequence"/>
</dbReference>
<protein>
    <submittedName>
        <fullName evidence="1">Uncharacterized protein</fullName>
    </submittedName>
</protein>
<comment type="caution">
    <text evidence="1">The sequence shown here is derived from an EMBL/GenBank/DDBJ whole genome shotgun (WGS) entry which is preliminary data.</text>
</comment>
<dbReference type="AlphaFoldDB" id="A0A5N4AJ41"/>
<dbReference type="Pfam" id="PF05380">
    <property type="entry name" value="Peptidase_A17"/>
    <property type="match status" value="1"/>
</dbReference>
<gene>
    <name evidence="1" type="ORF">PPYR_08318</name>
</gene>
<accession>A0A5N4AJ41</accession>
<dbReference type="EMBL" id="VVIM01000006">
    <property type="protein sequence ID" value="KAB0797324.1"/>
    <property type="molecule type" value="Genomic_DNA"/>
</dbReference>
<dbReference type="InParanoid" id="A0A5N4AJ41"/>
<sequence>MLVQNPMHPTDDEHSDRKYIVKFPFKSNLRLLNDTYEMAKRRFELLEQRLHNNDCVNFMEDYIKLNHMTKVDSQFTNSYDSGTNYLPHHCVIKESSSNNLSELKEIKSNIFKILASAGFNLRKFHNNVQELCDPVKLENVNIVNKFYKTLGVYWNPSLDVYCYSFNPTQCSNQMTKRTILTTTAQLFDPLGLLGPIIVIAKLILQYSWSLKLTWDETVPMEGYSK</sequence>
<dbReference type="PANTHER" id="PTHR47331:SF1">
    <property type="entry name" value="GAG-LIKE PROTEIN"/>
    <property type="match status" value="1"/>
</dbReference>
<proteinExistence type="predicted"/>
<organism evidence="1 2">
    <name type="scientific">Photinus pyralis</name>
    <name type="common">Common eastern firefly</name>
    <name type="synonym">Lampyris pyralis</name>
    <dbReference type="NCBI Taxonomy" id="7054"/>
    <lineage>
        <taxon>Eukaryota</taxon>
        <taxon>Metazoa</taxon>
        <taxon>Ecdysozoa</taxon>
        <taxon>Arthropoda</taxon>
        <taxon>Hexapoda</taxon>
        <taxon>Insecta</taxon>
        <taxon>Pterygota</taxon>
        <taxon>Neoptera</taxon>
        <taxon>Endopterygota</taxon>
        <taxon>Coleoptera</taxon>
        <taxon>Polyphaga</taxon>
        <taxon>Elateriformia</taxon>
        <taxon>Elateroidea</taxon>
        <taxon>Lampyridae</taxon>
        <taxon>Lampyrinae</taxon>
        <taxon>Photinus</taxon>
    </lineage>
</organism>
<keyword evidence="2" id="KW-1185">Reference proteome</keyword>
<reference evidence="1 2" key="1">
    <citation type="journal article" date="2018" name="Elife">
        <title>Firefly genomes illuminate parallel origins of bioluminescence in beetles.</title>
        <authorList>
            <person name="Fallon T.R."/>
            <person name="Lower S.E."/>
            <person name="Chang C.H."/>
            <person name="Bessho-Uehara M."/>
            <person name="Martin G.J."/>
            <person name="Bewick A.J."/>
            <person name="Behringer M."/>
            <person name="Debat H.J."/>
            <person name="Wong I."/>
            <person name="Day J.C."/>
            <person name="Suvorov A."/>
            <person name="Silva C.J."/>
            <person name="Stanger-Hall K.F."/>
            <person name="Hall D.W."/>
            <person name="Schmitz R.J."/>
            <person name="Nelson D.R."/>
            <person name="Lewis S.M."/>
            <person name="Shigenobu S."/>
            <person name="Bybee S.M."/>
            <person name="Larracuente A.M."/>
            <person name="Oba Y."/>
            <person name="Weng J.K."/>
        </authorList>
    </citation>
    <scope>NUCLEOTIDE SEQUENCE [LARGE SCALE GENOMIC DNA]</scope>
    <source>
        <strain evidence="1">1611_PpyrPB1</strain>
        <tissue evidence="1">Whole body</tissue>
    </source>
</reference>
<name>A0A5N4AJ41_PHOPY</name>
<evidence type="ECO:0000313" key="2">
    <source>
        <dbReference type="Proteomes" id="UP000327044"/>
    </source>
</evidence>
<evidence type="ECO:0000313" key="1">
    <source>
        <dbReference type="EMBL" id="KAB0797324.1"/>
    </source>
</evidence>
<dbReference type="PANTHER" id="PTHR47331">
    <property type="entry name" value="PHD-TYPE DOMAIN-CONTAINING PROTEIN"/>
    <property type="match status" value="1"/>
</dbReference>